<gene>
    <name evidence="11" type="primary">pgk</name>
    <name evidence="15" type="ORF">U27_04270</name>
</gene>
<comment type="pathway">
    <text evidence="2 11">Carbohydrate degradation; glycolysis; pyruvate from D-glyceraldehyde 3-phosphate: step 2/5.</text>
</comment>
<keyword evidence="16" id="KW-1185">Reference proteome</keyword>
<keyword evidence="7 11" id="KW-0808">Transferase</keyword>
<feature type="binding site" evidence="11 13">
    <location>
        <position position="326"/>
    </location>
    <ligand>
        <name>ATP</name>
        <dbReference type="ChEBI" id="CHEBI:30616"/>
    </ligand>
</feature>
<evidence type="ECO:0000313" key="16">
    <source>
        <dbReference type="Proteomes" id="UP000030661"/>
    </source>
</evidence>
<evidence type="ECO:0000256" key="14">
    <source>
        <dbReference type="RuleBase" id="RU000532"/>
    </source>
</evidence>
<dbReference type="InterPro" id="IPR036043">
    <property type="entry name" value="Phosphoglycerate_kinase_sf"/>
</dbReference>
<evidence type="ECO:0000256" key="2">
    <source>
        <dbReference type="ARBA" id="ARBA00004838"/>
    </source>
</evidence>
<dbReference type="EMBL" id="DF820465">
    <property type="protein sequence ID" value="GAK57305.1"/>
    <property type="molecule type" value="Genomic_DNA"/>
</dbReference>
<keyword evidence="10 11" id="KW-0067">ATP-binding</keyword>
<dbReference type="eggNOG" id="COG0126">
    <property type="taxonomic scope" value="Bacteria"/>
</dbReference>
<sequence>MQKKLTIRDLDLAGKKVFIRVDFNVPLDAQKQITEDTRIREALPTIQYAVEKGAVVVLASHLGRPKGERKPEYSLSPVAKRLSELLGKSVTFLDDCIGEIVKNALAAAKSGDVILLENLRFYKGEEKNDPEFAKKLAQGMDCVVNDAFGTAHRAHASNVGITQYVAPAVSGFLMEKEIDYFGQALDNPQRPFVSILGGAKVSGKLEVINNLLTKVDKLIIGGGMMFTFLKAQGLEIGKSLVEEDLIETAKTVLAQAKKSGVELHLPVDCIVADKFDAAAATQLVSVKNIPADWMGLDIGPESLKNFKQALKGAKTVVWNGPMGVFEMDAFSKGTMELAHVVAESGAVSIIGGGDTVSAINQAGVREKVSFVSTGGGASLELLEGKELPGIAALTNK</sequence>
<dbReference type="UniPathway" id="UPA00109">
    <property type="reaction ID" value="UER00185"/>
</dbReference>
<dbReference type="GO" id="GO:0005829">
    <property type="term" value="C:cytosol"/>
    <property type="evidence" value="ECO:0007669"/>
    <property type="project" value="TreeGrafter"/>
</dbReference>
<dbReference type="GO" id="GO:0006096">
    <property type="term" value="P:glycolytic process"/>
    <property type="evidence" value="ECO:0007669"/>
    <property type="project" value="UniProtKB-UniRule"/>
</dbReference>
<comment type="catalytic activity">
    <reaction evidence="1 11 14">
        <text>(2R)-3-phosphoglycerate + ATP = (2R)-3-phospho-glyceroyl phosphate + ADP</text>
        <dbReference type="Rhea" id="RHEA:14801"/>
        <dbReference type="ChEBI" id="CHEBI:30616"/>
        <dbReference type="ChEBI" id="CHEBI:57604"/>
        <dbReference type="ChEBI" id="CHEBI:58272"/>
        <dbReference type="ChEBI" id="CHEBI:456216"/>
        <dbReference type="EC" id="2.7.2.3"/>
    </reaction>
</comment>
<evidence type="ECO:0000313" key="15">
    <source>
        <dbReference type="EMBL" id="GAK57305.1"/>
    </source>
</evidence>
<dbReference type="GO" id="GO:0004618">
    <property type="term" value="F:phosphoglycerate kinase activity"/>
    <property type="evidence" value="ECO:0007669"/>
    <property type="project" value="UniProtKB-UniRule"/>
</dbReference>
<evidence type="ECO:0000256" key="11">
    <source>
        <dbReference type="HAMAP-Rule" id="MF_00145"/>
    </source>
</evidence>
<dbReference type="GO" id="GO:0005524">
    <property type="term" value="F:ATP binding"/>
    <property type="evidence" value="ECO:0007669"/>
    <property type="project" value="UniProtKB-KW"/>
</dbReference>
<keyword evidence="11" id="KW-0963">Cytoplasm</keyword>
<comment type="subcellular location">
    <subcellularLocation>
        <location evidence="11">Cytoplasm</location>
    </subcellularLocation>
</comment>
<evidence type="ECO:0000256" key="1">
    <source>
        <dbReference type="ARBA" id="ARBA00000642"/>
    </source>
</evidence>
<dbReference type="PRINTS" id="PR00477">
    <property type="entry name" value="PHGLYCKINASE"/>
</dbReference>
<dbReference type="HAMAP" id="MF_00145">
    <property type="entry name" value="Phosphoglyc_kinase"/>
    <property type="match status" value="1"/>
</dbReference>
<dbReference type="FunFam" id="3.40.50.1260:FF:000006">
    <property type="entry name" value="Phosphoglycerate kinase"/>
    <property type="match status" value="1"/>
</dbReference>
<evidence type="ECO:0000256" key="8">
    <source>
        <dbReference type="ARBA" id="ARBA00022741"/>
    </source>
</evidence>
<evidence type="ECO:0000256" key="6">
    <source>
        <dbReference type="ARBA" id="ARBA00016471"/>
    </source>
</evidence>
<dbReference type="PANTHER" id="PTHR11406:SF23">
    <property type="entry name" value="PHOSPHOGLYCERATE KINASE 1, CHLOROPLASTIC-RELATED"/>
    <property type="match status" value="1"/>
</dbReference>
<dbReference type="Proteomes" id="UP000030661">
    <property type="component" value="Unassembled WGS sequence"/>
</dbReference>
<dbReference type="PIRSF" id="PIRSF000724">
    <property type="entry name" value="Pgk"/>
    <property type="match status" value="1"/>
</dbReference>
<dbReference type="Gene3D" id="3.40.50.1260">
    <property type="entry name" value="Phosphoglycerate kinase, N-terminal domain"/>
    <property type="match status" value="2"/>
</dbReference>
<feature type="binding site" evidence="12">
    <location>
        <position position="153"/>
    </location>
    <ligand>
        <name>(2R)-3-phosphoglycerate</name>
        <dbReference type="ChEBI" id="CHEBI:58272"/>
    </ligand>
</feature>
<name>A0A081BYA0_VECG1</name>
<dbReference type="EC" id="2.7.2.3" evidence="5 11"/>
<dbReference type="PROSITE" id="PS00111">
    <property type="entry name" value="PGLYCERATE_KINASE"/>
    <property type="match status" value="1"/>
</dbReference>
<evidence type="ECO:0000256" key="3">
    <source>
        <dbReference type="ARBA" id="ARBA00008982"/>
    </source>
</evidence>
<evidence type="ECO:0000256" key="10">
    <source>
        <dbReference type="ARBA" id="ARBA00022840"/>
    </source>
</evidence>
<dbReference type="InterPro" id="IPR015824">
    <property type="entry name" value="Phosphoglycerate_kinase_N"/>
</dbReference>
<feature type="binding site" evidence="11 12">
    <location>
        <begin position="22"/>
        <end position="24"/>
    </location>
    <ligand>
        <name>substrate</name>
    </ligand>
</feature>
<evidence type="ECO:0000256" key="4">
    <source>
        <dbReference type="ARBA" id="ARBA00011245"/>
    </source>
</evidence>
<dbReference type="STRING" id="1499967.U27_04270"/>
<accession>A0A081BYA0</accession>
<dbReference type="InterPro" id="IPR015911">
    <property type="entry name" value="Phosphoglycerate_kinase_CS"/>
</dbReference>
<feature type="binding site" evidence="12">
    <location>
        <position position="38"/>
    </location>
    <ligand>
        <name>(2R)-3-phosphoglycerate</name>
        <dbReference type="ChEBI" id="CHEBI:58272"/>
    </ligand>
</feature>
<evidence type="ECO:0000256" key="13">
    <source>
        <dbReference type="PIRSR" id="PIRSR000724-2"/>
    </source>
</evidence>
<keyword evidence="8 11" id="KW-0547">Nucleotide-binding</keyword>
<feature type="binding site" evidence="11">
    <location>
        <position position="38"/>
    </location>
    <ligand>
        <name>substrate</name>
    </ligand>
</feature>
<keyword evidence="9 11" id="KW-0418">Kinase</keyword>
<dbReference type="GO" id="GO:0043531">
    <property type="term" value="F:ADP binding"/>
    <property type="evidence" value="ECO:0007669"/>
    <property type="project" value="TreeGrafter"/>
</dbReference>
<feature type="binding site" evidence="11">
    <location>
        <position position="120"/>
    </location>
    <ligand>
        <name>substrate</name>
    </ligand>
</feature>
<dbReference type="FunFam" id="3.40.50.1260:FF:000003">
    <property type="entry name" value="Phosphoglycerate kinase"/>
    <property type="match status" value="1"/>
</dbReference>
<evidence type="ECO:0000256" key="9">
    <source>
        <dbReference type="ARBA" id="ARBA00022777"/>
    </source>
</evidence>
<protein>
    <recommendedName>
        <fullName evidence="6 11">Phosphoglycerate kinase</fullName>
        <ecNumber evidence="5 11">2.7.2.3</ecNumber>
    </recommendedName>
</protein>
<dbReference type="SUPFAM" id="SSF53748">
    <property type="entry name" value="Phosphoglycerate kinase"/>
    <property type="match status" value="1"/>
</dbReference>
<feature type="binding site" evidence="11 13">
    <location>
        <position position="204"/>
    </location>
    <ligand>
        <name>ATP</name>
        <dbReference type="ChEBI" id="CHEBI:30616"/>
    </ligand>
</feature>
<dbReference type="Pfam" id="PF00162">
    <property type="entry name" value="PGK"/>
    <property type="match status" value="1"/>
</dbReference>
<dbReference type="HOGENOM" id="CLU_025427_0_2_0"/>
<feature type="binding site" evidence="11">
    <location>
        <position position="295"/>
    </location>
    <ligand>
        <name>ATP</name>
        <dbReference type="ChEBI" id="CHEBI:30616"/>
    </ligand>
</feature>
<reference evidence="15" key="1">
    <citation type="journal article" date="2015" name="PeerJ">
        <title>First genomic representation of candidate bacterial phylum KSB3 points to enhanced environmental sensing as a trigger of wastewater bulking.</title>
        <authorList>
            <person name="Sekiguchi Y."/>
            <person name="Ohashi A."/>
            <person name="Parks D.H."/>
            <person name="Yamauchi T."/>
            <person name="Tyson G.W."/>
            <person name="Hugenholtz P."/>
        </authorList>
    </citation>
    <scope>NUCLEOTIDE SEQUENCE [LARGE SCALE GENOMIC DNA]</scope>
</reference>
<dbReference type="AlphaFoldDB" id="A0A081BYA0"/>
<keyword evidence="11" id="KW-0324">Glycolysis</keyword>
<evidence type="ECO:0000256" key="5">
    <source>
        <dbReference type="ARBA" id="ARBA00013061"/>
    </source>
</evidence>
<feature type="binding site" evidence="11">
    <location>
        <position position="153"/>
    </location>
    <ligand>
        <name>substrate</name>
    </ligand>
</feature>
<feature type="binding site" evidence="11 12">
    <location>
        <begin position="61"/>
        <end position="64"/>
    </location>
    <ligand>
        <name>substrate</name>
    </ligand>
</feature>
<dbReference type="CDD" id="cd00318">
    <property type="entry name" value="Phosphoglycerate_kinase"/>
    <property type="match status" value="1"/>
</dbReference>
<dbReference type="PANTHER" id="PTHR11406">
    <property type="entry name" value="PHOSPHOGLYCERATE KINASE"/>
    <property type="match status" value="1"/>
</dbReference>
<organism evidence="15">
    <name type="scientific">Vecturithrix granuli</name>
    <dbReference type="NCBI Taxonomy" id="1499967"/>
    <lineage>
        <taxon>Bacteria</taxon>
        <taxon>Candidatus Moduliflexota</taxon>
        <taxon>Candidatus Vecturitrichia</taxon>
        <taxon>Candidatus Vecturitrichales</taxon>
        <taxon>Candidatus Vecturitrichaceae</taxon>
        <taxon>Candidatus Vecturithrix</taxon>
    </lineage>
</organism>
<proteinExistence type="inferred from homology"/>
<dbReference type="InterPro" id="IPR001576">
    <property type="entry name" value="Phosphoglycerate_kinase"/>
</dbReference>
<evidence type="ECO:0000256" key="12">
    <source>
        <dbReference type="PIRSR" id="PIRSR000724-1"/>
    </source>
</evidence>
<comment type="subunit">
    <text evidence="4 11">Monomer.</text>
</comment>
<feature type="binding site" evidence="11 13">
    <location>
        <begin position="352"/>
        <end position="355"/>
    </location>
    <ligand>
        <name>ATP</name>
        <dbReference type="ChEBI" id="CHEBI:30616"/>
    </ligand>
</feature>
<comment type="similarity">
    <text evidence="3 11 14">Belongs to the phosphoglycerate kinase family.</text>
</comment>
<dbReference type="GO" id="GO:0006094">
    <property type="term" value="P:gluconeogenesis"/>
    <property type="evidence" value="ECO:0007669"/>
    <property type="project" value="TreeGrafter"/>
</dbReference>
<feature type="binding site" evidence="12">
    <location>
        <position position="120"/>
    </location>
    <ligand>
        <name>(2R)-3-phosphoglycerate</name>
        <dbReference type="ChEBI" id="CHEBI:58272"/>
    </ligand>
</feature>
<evidence type="ECO:0000256" key="7">
    <source>
        <dbReference type="ARBA" id="ARBA00022679"/>
    </source>
</evidence>